<evidence type="ECO:0000256" key="5">
    <source>
        <dbReference type="SAM" id="MobiDB-lite"/>
    </source>
</evidence>
<gene>
    <name evidence="7" type="ORF">KFL_001480130</name>
</gene>
<evidence type="ECO:0000256" key="3">
    <source>
        <dbReference type="ARBA" id="ARBA00022833"/>
    </source>
</evidence>
<evidence type="ECO:0000313" key="8">
    <source>
        <dbReference type="Proteomes" id="UP000054558"/>
    </source>
</evidence>
<dbReference type="EMBL" id="DF237097">
    <property type="protein sequence ID" value="GAQ83444.1"/>
    <property type="molecule type" value="Genomic_DNA"/>
</dbReference>
<dbReference type="PROSITE" id="PS01360">
    <property type="entry name" value="ZF_MYND_1"/>
    <property type="match status" value="1"/>
</dbReference>
<dbReference type="Gene3D" id="6.10.140.2220">
    <property type="match status" value="1"/>
</dbReference>
<dbReference type="PROSITE" id="PS50865">
    <property type="entry name" value="ZF_MYND_2"/>
    <property type="match status" value="1"/>
</dbReference>
<keyword evidence="8" id="KW-1185">Reference proteome</keyword>
<evidence type="ECO:0000256" key="1">
    <source>
        <dbReference type="ARBA" id="ARBA00022723"/>
    </source>
</evidence>
<dbReference type="OrthoDB" id="530530at2759"/>
<keyword evidence="2 4" id="KW-0863">Zinc-finger</keyword>
<dbReference type="STRING" id="105231.A0A1Y1HXQ5"/>
<dbReference type="AlphaFoldDB" id="A0A1Y1HXQ5"/>
<feature type="region of interest" description="Disordered" evidence="5">
    <location>
        <begin position="1"/>
        <end position="25"/>
    </location>
</feature>
<dbReference type="InterPro" id="IPR002893">
    <property type="entry name" value="Znf_MYND"/>
</dbReference>
<name>A0A1Y1HXQ5_KLENI</name>
<dbReference type="GO" id="GO:0008270">
    <property type="term" value="F:zinc ion binding"/>
    <property type="evidence" value="ECO:0007669"/>
    <property type="project" value="UniProtKB-KW"/>
</dbReference>
<organism evidence="7 8">
    <name type="scientific">Klebsormidium nitens</name>
    <name type="common">Green alga</name>
    <name type="synonym">Ulothrix nitens</name>
    <dbReference type="NCBI Taxonomy" id="105231"/>
    <lineage>
        <taxon>Eukaryota</taxon>
        <taxon>Viridiplantae</taxon>
        <taxon>Streptophyta</taxon>
        <taxon>Klebsormidiophyceae</taxon>
        <taxon>Klebsormidiales</taxon>
        <taxon>Klebsormidiaceae</taxon>
        <taxon>Klebsormidium</taxon>
    </lineage>
</organism>
<dbReference type="Pfam" id="PF01753">
    <property type="entry name" value="zf-MYND"/>
    <property type="match status" value="1"/>
</dbReference>
<dbReference type="Proteomes" id="UP000054558">
    <property type="component" value="Unassembled WGS sequence"/>
</dbReference>
<evidence type="ECO:0000259" key="6">
    <source>
        <dbReference type="PROSITE" id="PS50865"/>
    </source>
</evidence>
<accession>A0A1Y1HXQ5</accession>
<dbReference type="SUPFAM" id="SSF144232">
    <property type="entry name" value="HIT/MYND zinc finger-like"/>
    <property type="match status" value="1"/>
</dbReference>
<evidence type="ECO:0000313" key="7">
    <source>
        <dbReference type="EMBL" id="GAQ83444.1"/>
    </source>
</evidence>
<feature type="domain" description="MYND-type" evidence="6">
    <location>
        <begin position="413"/>
        <end position="452"/>
    </location>
</feature>
<evidence type="ECO:0000256" key="4">
    <source>
        <dbReference type="PROSITE-ProRule" id="PRU00134"/>
    </source>
</evidence>
<keyword evidence="1" id="KW-0479">Metal-binding</keyword>
<proteinExistence type="predicted"/>
<reference evidence="7 8" key="1">
    <citation type="journal article" date="2014" name="Nat. Commun.">
        <title>Klebsormidium flaccidum genome reveals primary factors for plant terrestrial adaptation.</title>
        <authorList>
            <person name="Hori K."/>
            <person name="Maruyama F."/>
            <person name="Fujisawa T."/>
            <person name="Togashi T."/>
            <person name="Yamamoto N."/>
            <person name="Seo M."/>
            <person name="Sato S."/>
            <person name="Yamada T."/>
            <person name="Mori H."/>
            <person name="Tajima N."/>
            <person name="Moriyama T."/>
            <person name="Ikeuchi M."/>
            <person name="Watanabe M."/>
            <person name="Wada H."/>
            <person name="Kobayashi K."/>
            <person name="Saito M."/>
            <person name="Masuda T."/>
            <person name="Sasaki-Sekimoto Y."/>
            <person name="Mashiguchi K."/>
            <person name="Awai K."/>
            <person name="Shimojima M."/>
            <person name="Masuda S."/>
            <person name="Iwai M."/>
            <person name="Nobusawa T."/>
            <person name="Narise T."/>
            <person name="Kondo S."/>
            <person name="Saito H."/>
            <person name="Sato R."/>
            <person name="Murakawa M."/>
            <person name="Ihara Y."/>
            <person name="Oshima-Yamada Y."/>
            <person name="Ohtaka K."/>
            <person name="Satoh M."/>
            <person name="Sonobe K."/>
            <person name="Ishii M."/>
            <person name="Ohtani R."/>
            <person name="Kanamori-Sato M."/>
            <person name="Honoki R."/>
            <person name="Miyazaki D."/>
            <person name="Mochizuki H."/>
            <person name="Umetsu J."/>
            <person name="Higashi K."/>
            <person name="Shibata D."/>
            <person name="Kamiya Y."/>
            <person name="Sato N."/>
            <person name="Nakamura Y."/>
            <person name="Tabata S."/>
            <person name="Ida S."/>
            <person name="Kurokawa K."/>
            <person name="Ohta H."/>
        </authorList>
    </citation>
    <scope>NUCLEOTIDE SEQUENCE [LARGE SCALE GENOMIC DNA]</scope>
    <source>
        <strain evidence="7 8">NIES-2285</strain>
    </source>
</reference>
<evidence type="ECO:0000256" key="2">
    <source>
        <dbReference type="ARBA" id="ARBA00022771"/>
    </source>
</evidence>
<protein>
    <recommendedName>
        <fullName evidence="6">MYND-type domain-containing protein</fullName>
    </recommendedName>
</protein>
<keyword evidence="3" id="KW-0862">Zinc</keyword>
<sequence length="496" mass="57066">MPSEAAEKAERRAQKRRERESRIPKSMEGGDSILISWEEFQTIFKRALEMIDATDVKFDMEEEEARFSRADAPKGAIVTSAMRNLYNKLKFFPAQNCLYAVASEMKGILDEAKAVFDTGDEDPPENLFLTVKTHEHVLRYNNYVDSRTGERFDHVVYRPVSSNTGELFIALVIGTPGLDSWIPSQRLKRWNMTEEEAIALAIRNLERITPPHLACRVVSHGRNDLKKYLEISRRRDALTPIKQMFPREKGGGGALIVSFADARAIPRLLLPRVVERLAEILRCKATSIVVIPVDDNMFRAASAEDPTGMLLMAIHQILPYTQGDNRHLQYKVSWNPFRVTKLRNEMGLAELEPYLVDGGRFAVQFWEGAKKKVFYPYPRTEDDIHFLEEAYGRSTKRRFMMMLTEDVFLQGVCWQCRQKCDRLMKCGNCKKASYCSRDCQKKAWAAGHNVNCEERRRYWEKAKMCRFSKSMMDKSKEAGATLSDADLERLRKVSTA</sequence>